<accession>A0A0B2SR16</accession>
<dbReference type="GO" id="GO:0003910">
    <property type="term" value="F:DNA ligase (ATP) activity"/>
    <property type="evidence" value="ECO:0007669"/>
    <property type="project" value="InterPro"/>
</dbReference>
<dbReference type="InterPro" id="IPR012308">
    <property type="entry name" value="DNA_ligase_ATP-dep_N"/>
</dbReference>
<dbReference type="Gene3D" id="1.10.3260.10">
    <property type="entry name" value="DNA ligase, ATP-dependent, N-terminal domain"/>
    <property type="match status" value="1"/>
</dbReference>
<evidence type="ECO:0000256" key="2">
    <source>
        <dbReference type="ARBA" id="ARBA00022598"/>
    </source>
</evidence>
<organism evidence="4">
    <name type="scientific">Glycine soja</name>
    <name type="common">Wild soybean</name>
    <dbReference type="NCBI Taxonomy" id="3848"/>
    <lineage>
        <taxon>Eukaryota</taxon>
        <taxon>Viridiplantae</taxon>
        <taxon>Streptophyta</taxon>
        <taxon>Embryophyta</taxon>
        <taxon>Tracheophyta</taxon>
        <taxon>Spermatophyta</taxon>
        <taxon>Magnoliopsida</taxon>
        <taxon>eudicotyledons</taxon>
        <taxon>Gunneridae</taxon>
        <taxon>Pentapetalae</taxon>
        <taxon>rosids</taxon>
        <taxon>fabids</taxon>
        <taxon>Fabales</taxon>
        <taxon>Fabaceae</taxon>
        <taxon>Papilionoideae</taxon>
        <taxon>50 kb inversion clade</taxon>
        <taxon>NPAAA clade</taxon>
        <taxon>indigoferoid/millettioid clade</taxon>
        <taxon>Phaseoleae</taxon>
        <taxon>Glycine</taxon>
        <taxon>Glycine subgen. Soja</taxon>
    </lineage>
</organism>
<dbReference type="PANTHER" id="PTHR45674:SF9">
    <property type="entry name" value="DNA LIGASE 3"/>
    <property type="match status" value="1"/>
</dbReference>
<dbReference type="InterPro" id="IPR050191">
    <property type="entry name" value="ATP-dep_DNA_ligase"/>
</dbReference>
<evidence type="ECO:0000313" key="4">
    <source>
        <dbReference type="EMBL" id="KHN47248.1"/>
    </source>
</evidence>
<dbReference type="Proteomes" id="UP000053555">
    <property type="component" value="Unassembled WGS sequence"/>
</dbReference>
<dbReference type="Pfam" id="PF04675">
    <property type="entry name" value="DNA_ligase_A_N"/>
    <property type="match status" value="1"/>
</dbReference>
<dbReference type="GO" id="GO:0006273">
    <property type="term" value="P:lagging strand elongation"/>
    <property type="evidence" value="ECO:0007669"/>
    <property type="project" value="TreeGrafter"/>
</dbReference>
<dbReference type="PANTHER" id="PTHR45674">
    <property type="entry name" value="DNA LIGASE 1/3 FAMILY MEMBER"/>
    <property type="match status" value="1"/>
</dbReference>
<dbReference type="InterPro" id="IPR036599">
    <property type="entry name" value="DNA_ligase_N_sf"/>
</dbReference>
<dbReference type="EMBL" id="KN640874">
    <property type="protein sequence ID" value="KHN47248.1"/>
    <property type="molecule type" value="Genomic_DNA"/>
</dbReference>
<dbReference type="SUPFAM" id="SSF117018">
    <property type="entry name" value="ATP-dependent DNA ligase DNA-binding domain"/>
    <property type="match status" value="1"/>
</dbReference>
<protein>
    <recommendedName>
        <fullName evidence="3">DNA ligase ATP-dependent N-terminal domain-containing protein</fullName>
    </recommendedName>
</protein>
<gene>
    <name evidence="4" type="ORF">glysoja_035039</name>
</gene>
<proteinExistence type="inferred from homology"/>
<feature type="domain" description="DNA ligase ATP-dependent N-terminal" evidence="3">
    <location>
        <begin position="31"/>
        <end position="107"/>
    </location>
</feature>
<dbReference type="GO" id="GO:0003677">
    <property type="term" value="F:DNA binding"/>
    <property type="evidence" value="ECO:0007669"/>
    <property type="project" value="InterPro"/>
</dbReference>
<keyword evidence="2" id="KW-0436">Ligase</keyword>
<evidence type="ECO:0000259" key="3">
    <source>
        <dbReference type="Pfam" id="PF04675"/>
    </source>
</evidence>
<dbReference type="AlphaFoldDB" id="A0A0B2SR16"/>
<evidence type="ECO:0000256" key="1">
    <source>
        <dbReference type="ARBA" id="ARBA00007572"/>
    </source>
</evidence>
<sequence>MFLSHSLSALSLADVLPAVYLCNTKIGADHENKGDVAQECRQTHKSVVKHRLLATPTPLLIKDVFSALQKISVGSGSTSRKKGIIVHLMHSYCEKEMKFLVRTLVHRSFVGRKFTPFQGQGMLLLRLNNGIQ</sequence>
<dbReference type="GO" id="GO:0006281">
    <property type="term" value="P:DNA repair"/>
    <property type="evidence" value="ECO:0007669"/>
    <property type="project" value="InterPro"/>
</dbReference>
<comment type="similarity">
    <text evidence="1">Belongs to the ATP-dependent DNA ligase family.</text>
</comment>
<dbReference type="GO" id="GO:0006310">
    <property type="term" value="P:DNA recombination"/>
    <property type="evidence" value="ECO:0007669"/>
    <property type="project" value="InterPro"/>
</dbReference>
<name>A0A0B2SR16_GLYSO</name>
<reference evidence="4" key="1">
    <citation type="submission" date="2014-07" db="EMBL/GenBank/DDBJ databases">
        <title>Identification of a novel salt tolerance gene in wild soybean by whole-genome sequencing.</title>
        <authorList>
            <person name="Lam H.-M."/>
            <person name="Qi X."/>
            <person name="Li M.-W."/>
            <person name="Liu X."/>
            <person name="Xie M."/>
            <person name="Ni M."/>
            <person name="Xu X."/>
        </authorList>
    </citation>
    <scope>NUCLEOTIDE SEQUENCE [LARGE SCALE GENOMIC DNA]</scope>
    <source>
        <tissue evidence="4">Root</tissue>
    </source>
</reference>